<dbReference type="RefSeq" id="XP_022085601.1">
    <property type="nucleotide sequence ID" value="XM_022229909.1"/>
</dbReference>
<evidence type="ECO:0000256" key="8">
    <source>
        <dbReference type="ARBA" id="ARBA00023136"/>
    </source>
</evidence>
<evidence type="ECO:0000256" key="7">
    <source>
        <dbReference type="ARBA" id="ARBA00022989"/>
    </source>
</evidence>
<keyword evidence="12" id="KW-1185">Reference proteome</keyword>
<dbReference type="SUPFAM" id="SSF90123">
    <property type="entry name" value="ABC transporter transmembrane region"/>
    <property type="match status" value="1"/>
</dbReference>
<dbReference type="InterPro" id="IPR011527">
    <property type="entry name" value="ABC1_TM_dom"/>
</dbReference>
<evidence type="ECO:0000256" key="5">
    <source>
        <dbReference type="ARBA" id="ARBA00022741"/>
    </source>
</evidence>
<dbReference type="InterPro" id="IPR003439">
    <property type="entry name" value="ABC_transporter-like_ATP-bd"/>
</dbReference>
<feature type="domain" description="ABC transmembrane type-1" evidence="11">
    <location>
        <begin position="204"/>
        <end position="492"/>
    </location>
</feature>
<dbReference type="SMART" id="SM00382">
    <property type="entry name" value="AAA"/>
    <property type="match status" value="1"/>
</dbReference>
<feature type="domain" description="ABC transporter" evidence="10">
    <location>
        <begin position="525"/>
        <end position="767"/>
    </location>
</feature>
<evidence type="ECO:0000256" key="9">
    <source>
        <dbReference type="SAM" id="Phobius"/>
    </source>
</evidence>
<dbReference type="FunFam" id="3.40.50.300:FF:000836">
    <property type="entry name" value="ABC transporter B family member 25"/>
    <property type="match status" value="1"/>
</dbReference>
<evidence type="ECO:0000259" key="11">
    <source>
        <dbReference type="PROSITE" id="PS50929"/>
    </source>
</evidence>
<dbReference type="OrthoDB" id="6500128at2759"/>
<dbReference type="InterPro" id="IPR003593">
    <property type="entry name" value="AAA+_ATPase"/>
</dbReference>
<keyword evidence="7 9" id="KW-1133">Transmembrane helix</keyword>
<sequence length="800" mass="87487">MARTYYTLPWVRFTNFARLLVFLDGCASAALWLTGGHDQYLESSVLKWTITGSVFELACIGIVKMSLLFYAFTKLEDLALAMLEDPYMPGIMVKKRNLHISTVALSLACLAYASVKGGLVLNALLNDPDYAPMHITYNALVISAAAFSLVEFLTAVLGPMFLRRLQVIRIKHEIPDDSEKKEEEPKANLRRLFGLAKPEWLLILIGMLSLIVSSGAAMAAPLFFGFVIDAATHKSMAAVNHTVLMLFFIFVGGSIASLLRSWSFTLAGYRVVCRIRRDLFASIIRQEVAFFDTNRTGELTNRLSSDTAVLQNAVTVNVSMLVRYLVQILGSIVIMFTQSAALTGVLLSVVPVVAIGAVQYGNFMKNIQKNFQDALGSAGTVAEESISSIRTVRSFSGEKKSQVSYDKEIALSYKHGKSLATGYGIFNGLVGIISQGAIALVLWYGGKLVHLNVTSQGTQGISVGILTAFMLYTLNVAMAFAFLASLYGDFMKAVGASIRIFDLMDRQPQVNNEGGQRLMEFIGELEFNDVHFRYPSRPDNEVLKGVSFSMKPGQVIALVGPSGGGKSTIVNLIERFYEPGAGSIKLDGVDLSELDPTWFRRKISMVSQEPSLFACSIKENIAYGKNAMDEEIEQAAKMANAHDFISSFEEGYETLVGERGVRLSGANHNTMSEWSQNAVYTQSLGFEPIHTRSFTATSALDAESEHLVQEAIDRAMVGRTVLIIAHRLSTVRNASQVLVISHGRIAEKGTHDELVNKEGIYKKLVLRQLSAAGGAINSIPDDLIIDDETGDVIELANGLD</sequence>
<dbReference type="AlphaFoldDB" id="A0A8B7Y0V6"/>
<feature type="transmembrane region" description="Helical" evidence="9">
    <location>
        <begin position="98"/>
        <end position="115"/>
    </location>
</feature>
<evidence type="ECO:0000256" key="6">
    <source>
        <dbReference type="ARBA" id="ARBA00022840"/>
    </source>
</evidence>
<dbReference type="SUPFAM" id="SSF52540">
    <property type="entry name" value="P-loop containing nucleoside triphosphate hydrolases"/>
    <property type="match status" value="1"/>
</dbReference>
<evidence type="ECO:0000313" key="13">
    <source>
        <dbReference type="RefSeq" id="XP_022085601.1"/>
    </source>
</evidence>
<protein>
    <submittedName>
        <fullName evidence="13">ABC transporter B family member 1-like</fullName>
    </submittedName>
</protein>
<dbReference type="InterPro" id="IPR027417">
    <property type="entry name" value="P-loop_NTPase"/>
</dbReference>
<dbReference type="CDD" id="cd18780">
    <property type="entry name" value="ABC_6TM_AtABCB27_like"/>
    <property type="match status" value="1"/>
</dbReference>
<keyword evidence="8 9" id="KW-0472">Membrane</keyword>
<dbReference type="GO" id="GO:0016887">
    <property type="term" value="F:ATP hydrolysis activity"/>
    <property type="evidence" value="ECO:0007669"/>
    <property type="project" value="InterPro"/>
</dbReference>
<comment type="subcellular location">
    <subcellularLocation>
        <location evidence="1">Vacuole membrane</location>
        <topology evidence="1">Multi-pass membrane protein</topology>
    </subcellularLocation>
</comment>
<evidence type="ECO:0000256" key="1">
    <source>
        <dbReference type="ARBA" id="ARBA00004128"/>
    </source>
</evidence>
<dbReference type="PROSITE" id="PS50929">
    <property type="entry name" value="ABC_TM1F"/>
    <property type="match status" value="1"/>
</dbReference>
<evidence type="ECO:0000256" key="4">
    <source>
        <dbReference type="ARBA" id="ARBA00022692"/>
    </source>
</evidence>
<feature type="transmembrane region" description="Helical" evidence="9">
    <location>
        <begin position="423"/>
        <end position="445"/>
    </location>
</feature>
<organism evidence="12 13">
    <name type="scientific">Acanthaster planci</name>
    <name type="common">Crown-of-thorns starfish</name>
    <dbReference type="NCBI Taxonomy" id="133434"/>
    <lineage>
        <taxon>Eukaryota</taxon>
        <taxon>Metazoa</taxon>
        <taxon>Echinodermata</taxon>
        <taxon>Eleutherozoa</taxon>
        <taxon>Asterozoa</taxon>
        <taxon>Asteroidea</taxon>
        <taxon>Valvatacea</taxon>
        <taxon>Valvatida</taxon>
        <taxon>Acanthasteridae</taxon>
        <taxon>Acanthaster</taxon>
    </lineage>
</organism>
<keyword evidence="3" id="KW-0926">Vacuole</keyword>
<feature type="transmembrane region" description="Helical" evidence="9">
    <location>
        <begin position="321"/>
        <end position="339"/>
    </location>
</feature>
<dbReference type="FunFam" id="1.20.1560.10:FF:000058">
    <property type="entry name" value="ABC transporter B family member 25"/>
    <property type="match status" value="1"/>
</dbReference>
<dbReference type="InterPro" id="IPR036640">
    <property type="entry name" value="ABC1_TM_sf"/>
</dbReference>
<feature type="transmembrane region" description="Helical" evidence="9">
    <location>
        <begin position="244"/>
        <end position="269"/>
    </location>
</feature>
<keyword evidence="4 9" id="KW-0812">Transmembrane</keyword>
<dbReference type="GO" id="GO:0015421">
    <property type="term" value="F:ABC-type oligopeptide transporter activity"/>
    <property type="evidence" value="ECO:0007669"/>
    <property type="project" value="TreeGrafter"/>
</dbReference>
<evidence type="ECO:0000256" key="2">
    <source>
        <dbReference type="ARBA" id="ARBA00022448"/>
    </source>
</evidence>
<feature type="transmembrane region" description="Helical" evidence="9">
    <location>
        <begin position="465"/>
        <end position="487"/>
    </location>
</feature>
<dbReference type="GO" id="GO:0090374">
    <property type="term" value="P:oligopeptide export from mitochondrion"/>
    <property type="evidence" value="ECO:0007669"/>
    <property type="project" value="TreeGrafter"/>
</dbReference>
<keyword evidence="6" id="KW-0067">ATP-binding</keyword>
<gene>
    <name evidence="13" type="primary">LOC110976549</name>
</gene>
<dbReference type="GO" id="GO:0005524">
    <property type="term" value="F:ATP binding"/>
    <property type="evidence" value="ECO:0007669"/>
    <property type="project" value="UniProtKB-KW"/>
</dbReference>
<feature type="transmembrane region" description="Helical" evidence="9">
    <location>
        <begin position="345"/>
        <end position="363"/>
    </location>
</feature>
<feature type="transmembrane region" description="Helical" evidence="9">
    <location>
        <begin position="54"/>
        <end position="72"/>
    </location>
</feature>
<dbReference type="PANTHER" id="PTHR43394:SF1">
    <property type="entry name" value="ATP-BINDING CASSETTE SUB-FAMILY B MEMBER 10, MITOCHONDRIAL"/>
    <property type="match status" value="1"/>
</dbReference>
<dbReference type="PANTHER" id="PTHR43394">
    <property type="entry name" value="ATP-DEPENDENT PERMEASE MDL1, MITOCHONDRIAL"/>
    <property type="match status" value="1"/>
</dbReference>
<evidence type="ECO:0000256" key="3">
    <source>
        <dbReference type="ARBA" id="ARBA00022554"/>
    </source>
</evidence>
<evidence type="ECO:0000259" key="10">
    <source>
        <dbReference type="PROSITE" id="PS50893"/>
    </source>
</evidence>
<feature type="transmembrane region" description="Helical" evidence="9">
    <location>
        <begin position="200"/>
        <end position="224"/>
    </location>
</feature>
<dbReference type="KEGG" id="aplc:110976549"/>
<dbReference type="GO" id="GO:0010044">
    <property type="term" value="P:response to aluminum ion"/>
    <property type="evidence" value="ECO:0007669"/>
    <property type="project" value="UniProtKB-ARBA"/>
</dbReference>
<name>A0A8B7Y0V6_ACAPL</name>
<keyword evidence="2" id="KW-0813">Transport</keyword>
<reference evidence="13" key="1">
    <citation type="submission" date="2025-08" db="UniProtKB">
        <authorList>
            <consortium name="RefSeq"/>
        </authorList>
    </citation>
    <scope>IDENTIFICATION</scope>
</reference>
<dbReference type="Pfam" id="PF00664">
    <property type="entry name" value="ABC_membrane"/>
    <property type="match status" value="1"/>
</dbReference>
<dbReference type="Gene3D" id="3.40.50.300">
    <property type="entry name" value="P-loop containing nucleotide triphosphate hydrolases"/>
    <property type="match status" value="2"/>
</dbReference>
<proteinExistence type="predicted"/>
<evidence type="ECO:0000313" key="12">
    <source>
        <dbReference type="Proteomes" id="UP000694845"/>
    </source>
</evidence>
<feature type="transmembrane region" description="Helical" evidence="9">
    <location>
        <begin position="135"/>
        <end position="162"/>
    </location>
</feature>
<dbReference type="GO" id="GO:0005774">
    <property type="term" value="C:vacuolar membrane"/>
    <property type="evidence" value="ECO:0007669"/>
    <property type="project" value="UniProtKB-SubCell"/>
</dbReference>
<dbReference type="InterPro" id="IPR039421">
    <property type="entry name" value="Type_1_exporter"/>
</dbReference>
<dbReference type="Gene3D" id="1.20.1560.10">
    <property type="entry name" value="ABC transporter type 1, transmembrane domain"/>
    <property type="match status" value="1"/>
</dbReference>
<accession>A0A8B7Y0V6</accession>
<keyword evidence="5" id="KW-0547">Nucleotide-binding</keyword>
<dbReference type="OMA" id="VQRMPLQ"/>
<dbReference type="PROSITE" id="PS50893">
    <property type="entry name" value="ABC_TRANSPORTER_2"/>
    <property type="match status" value="1"/>
</dbReference>
<dbReference type="GO" id="GO:0005743">
    <property type="term" value="C:mitochondrial inner membrane"/>
    <property type="evidence" value="ECO:0007669"/>
    <property type="project" value="TreeGrafter"/>
</dbReference>
<dbReference type="Proteomes" id="UP000694845">
    <property type="component" value="Unplaced"/>
</dbReference>
<feature type="transmembrane region" description="Helical" evidence="9">
    <location>
        <begin position="16"/>
        <end position="34"/>
    </location>
</feature>
<dbReference type="Pfam" id="PF00005">
    <property type="entry name" value="ABC_tran"/>
    <property type="match status" value="1"/>
</dbReference>
<dbReference type="GeneID" id="110976549"/>